<keyword evidence="2" id="KW-1185">Reference proteome</keyword>
<sequence>MVLGPDQRLYSVGLGSARGSFSQAGSKAVAFGRDEAAGAAFEVVEANSNLGISQYSSIAFDSGGNAILASASSYTASPFPRREDVQNGDVRKYPQLKFRCGGVSQLSIFAIDGVDHYLASTAGQATLEFGKLDLASERSAAAIVSWSSRWKRVRYASPPLTPYAMR</sequence>
<proteinExistence type="predicted"/>
<accession>A0ABW2B5T7</accession>
<gene>
    <name evidence="1" type="ORF">ACFQFQ_18100</name>
</gene>
<name>A0ABW2B5T7_9RHOB</name>
<dbReference type="EMBL" id="JBHSWG010000001">
    <property type="protein sequence ID" value="MFC6760967.1"/>
    <property type="molecule type" value="Genomic_DNA"/>
</dbReference>
<organism evidence="1 2">
    <name type="scientific">Sulfitobacter porphyrae</name>
    <dbReference type="NCBI Taxonomy" id="1246864"/>
    <lineage>
        <taxon>Bacteria</taxon>
        <taxon>Pseudomonadati</taxon>
        <taxon>Pseudomonadota</taxon>
        <taxon>Alphaproteobacteria</taxon>
        <taxon>Rhodobacterales</taxon>
        <taxon>Roseobacteraceae</taxon>
        <taxon>Sulfitobacter</taxon>
    </lineage>
</organism>
<dbReference type="Proteomes" id="UP001596353">
    <property type="component" value="Unassembled WGS sequence"/>
</dbReference>
<reference evidence="2" key="1">
    <citation type="journal article" date="2019" name="Int. J. Syst. Evol. Microbiol.">
        <title>The Global Catalogue of Microorganisms (GCM) 10K type strain sequencing project: providing services to taxonomists for standard genome sequencing and annotation.</title>
        <authorList>
            <consortium name="The Broad Institute Genomics Platform"/>
            <consortium name="The Broad Institute Genome Sequencing Center for Infectious Disease"/>
            <person name="Wu L."/>
            <person name="Ma J."/>
        </authorList>
    </citation>
    <scope>NUCLEOTIDE SEQUENCE [LARGE SCALE GENOMIC DNA]</scope>
    <source>
        <strain evidence="2">CCUG 66188</strain>
    </source>
</reference>
<protein>
    <submittedName>
        <fullName evidence="1">Uncharacterized protein</fullName>
    </submittedName>
</protein>
<evidence type="ECO:0000313" key="2">
    <source>
        <dbReference type="Proteomes" id="UP001596353"/>
    </source>
</evidence>
<evidence type="ECO:0000313" key="1">
    <source>
        <dbReference type="EMBL" id="MFC6760967.1"/>
    </source>
</evidence>
<comment type="caution">
    <text evidence="1">The sequence shown here is derived from an EMBL/GenBank/DDBJ whole genome shotgun (WGS) entry which is preliminary data.</text>
</comment>